<dbReference type="Gene3D" id="2.60.40.10">
    <property type="entry name" value="Immunoglobulins"/>
    <property type="match status" value="2"/>
</dbReference>
<evidence type="ECO:0000313" key="3">
    <source>
        <dbReference type="Proteomes" id="UP001168821"/>
    </source>
</evidence>
<dbReference type="Proteomes" id="UP001168821">
    <property type="component" value="Unassembled WGS sequence"/>
</dbReference>
<evidence type="ECO:0000313" key="2">
    <source>
        <dbReference type="EMBL" id="KAJ3660547.1"/>
    </source>
</evidence>
<reference evidence="2" key="1">
    <citation type="journal article" date="2023" name="G3 (Bethesda)">
        <title>Whole genome assemblies of Zophobas morio and Tenebrio molitor.</title>
        <authorList>
            <person name="Kaur S."/>
            <person name="Stinson S.A."/>
            <person name="diCenzo G.C."/>
        </authorList>
    </citation>
    <scope>NUCLEOTIDE SEQUENCE</scope>
    <source>
        <strain evidence="2">QUZm001</strain>
    </source>
</reference>
<sequence>MYLFFGTCSAQIKIKRLDVPSAILYGSQNDVILDCDFDSGGDTVDEIKWFLDETIQIYQWLPETKTKAQAIGKLKNHIDVNYKATNDESTMYRALHITDLSPEFSGNYTCKVSGPTSEDVETKRMIIYVAPEDETPEDGFDEVLDLNDNEDASEITCTAGGFYPKPNMTIYIVNENETDIIFRQDNENHTLTEEGYYNVTSTLKYYNLTQDFVYICELVIPGTPFNVTQKLMHTEDGEAQVQEELYAFNTTNSTESSFEGTTETETQIEEESDFVATTAETATNSDDVTKEETNESEESASFRLLPSLLSTLLPLALLVPLNL</sequence>
<dbReference type="InterPro" id="IPR036179">
    <property type="entry name" value="Ig-like_dom_sf"/>
</dbReference>
<accession>A0AA38MLW6</accession>
<dbReference type="InterPro" id="IPR007110">
    <property type="entry name" value="Ig-like_dom"/>
</dbReference>
<dbReference type="CDD" id="cd00096">
    <property type="entry name" value="Ig"/>
    <property type="match status" value="1"/>
</dbReference>
<dbReference type="PANTHER" id="PTHR21261">
    <property type="entry name" value="BEAT PROTEIN"/>
    <property type="match status" value="1"/>
</dbReference>
<dbReference type="InterPro" id="IPR003599">
    <property type="entry name" value="Ig_sub"/>
</dbReference>
<organism evidence="2 3">
    <name type="scientific">Zophobas morio</name>
    <dbReference type="NCBI Taxonomy" id="2755281"/>
    <lineage>
        <taxon>Eukaryota</taxon>
        <taxon>Metazoa</taxon>
        <taxon>Ecdysozoa</taxon>
        <taxon>Arthropoda</taxon>
        <taxon>Hexapoda</taxon>
        <taxon>Insecta</taxon>
        <taxon>Pterygota</taxon>
        <taxon>Neoptera</taxon>
        <taxon>Endopterygota</taxon>
        <taxon>Coleoptera</taxon>
        <taxon>Polyphaga</taxon>
        <taxon>Cucujiformia</taxon>
        <taxon>Tenebrionidae</taxon>
        <taxon>Zophobas</taxon>
    </lineage>
</organism>
<comment type="caution">
    <text evidence="2">The sequence shown here is derived from an EMBL/GenBank/DDBJ whole genome shotgun (WGS) entry which is preliminary data.</text>
</comment>
<proteinExistence type="predicted"/>
<dbReference type="SUPFAM" id="SSF48726">
    <property type="entry name" value="Immunoglobulin"/>
    <property type="match status" value="2"/>
</dbReference>
<dbReference type="SMART" id="SM00409">
    <property type="entry name" value="IG"/>
    <property type="match status" value="1"/>
</dbReference>
<dbReference type="PROSITE" id="PS50835">
    <property type="entry name" value="IG_LIKE"/>
    <property type="match status" value="1"/>
</dbReference>
<dbReference type="PANTHER" id="PTHR21261:SF2">
    <property type="entry name" value="GH04238P-RELATED"/>
    <property type="match status" value="1"/>
</dbReference>
<dbReference type="EMBL" id="JALNTZ010000002">
    <property type="protein sequence ID" value="KAJ3660547.1"/>
    <property type="molecule type" value="Genomic_DNA"/>
</dbReference>
<protein>
    <recommendedName>
        <fullName evidence="1">Ig-like domain-containing protein</fullName>
    </recommendedName>
</protein>
<name>A0AA38MLW6_9CUCU</name>
<keyword evidence="3" id="KW-1185">Reference proteome</keyword>
<dbReference type="InterPro" id="IPR013783">
    <property type="entry name" value="Ig-like_fold"/>
</dbReference>
<feature type="domain" description="Ig-like" evidence="1">
    <location>
        <begin position="26"/>
        <end position="121"/>
    </location>
</feature>
<evidence type="ECO:0000259" key="1">
    <source>
        <dbReference type="PROSITE" id="PS50835"/>
    </source>
</evidence>
<dbReference type="AlphaFoldDB" id="A0AA38MLW6"/>
<gene>
    <name evidence="2" type="ORF">Zmor_004990</name>
</gene>